<evidence type="ECO:0000256" key="10">
    <source>
        <dbReference type="ARBA" id="ARBA00023224"/>
    </source>
</evidence>
<evidence type="ECO:0000256" key="6">
    <source>
        <dbReference type="ARBA" id="ARBA00022989"/>
    </source>
</evidence>
<keyword evidence="6 13" id="KW-1133">Transmembrane helix</keyword>
<evidence type="ECO:0000256" key="1">
    <source>
        <dbReference type="ARBA" id="ARBA00004141"/>
    </source>
</evidence>
<reference evidence="14" key="1">
    <citation type="submission" date="2025-08" db="UniProtKB">
        <authorList>
            <consortium name="Ensembl"/>
        </authorList>
    </citation>
    <scope>IDENTIFICATION</scope>
</reference>
<feature type="transmembrane region" description="Helical" evidence="13">
    <location>
        <begin position="225"/>
        <end position="244"/>
    </location>
</feature>
<dbReference type="PANTHER" id="PTHR11394:SF160">
    <property type="entry name" value="TASTE RECEPTOR TYPE 2"/>
    <property type="match status" value="1"/>
</dbReference>
<keyword evidence="10 12" id="KW-0807">Transducer</keyword>
<evidence type="ECO:0000256" key="13">
    <source>
        <dbReference type="SAM" id="Phobius"/>
    </source>
</evidence>
<keyword evidence="3 12" id="KW-0919">Taste</keyword>
<dbReference type="Proteomes" id="UP000694569">
    <property type="component" value="Unplaced"/>
</dbReference>
<organism evidence="14 15">
    <name type="scientific">Leptobrachium leishanense</name>
    <name type="common">Leishan spiny toad</name>
    <dbReference type="NCBI Taxonomy" id="445787"/>
    <lineage>
        <taxon>Eukaryota</taxon>
        <taxon>Metazoa</taxon>
        <taxon>Chordata</taxon>
        <taxon>Craniata</taxon>
        <taxon>Vertebrata</taxon>
        <taxon>Euteleostomi</taxon>
        <taxon>Amphibia</taxon>
        <taxon>Batrachia</taxon>
        <taxon>Anura</taxon>
        <taxon>Pelobatoidea</taxon>
        <taxon>Megophryidae</taxon>
        <taxon>Leptobrachium</taxon>
    </lineage>
</organism>
<comment type="similarity">
    <text evidence="2 11">Belongs to the G-protein coupled receptor T2R family.</text>
</comment>
<evidence type="ECO:0000313" key="15">
    <source>
        <dbReference type="Proteomes" id="UP000694569"/>
    </source>
</evidence>
<keyword evidence="7 12" id="KW-0297">G-protein coupled receptor</keyword>
<evidence type="ECO:0000256" key="5">
    <source>
        <dbReference type="ARBA" id="ARBA00022692"/>
    </source>
</evidence>
<evidence type="ECO:0000256" key="12">
    <source>
        <dbReference type="RuleBase" id="RU004424"/>
    </source>
</evidence>
<keyword evidence="4 12" id="KW-0716">Sensory transduction</keyword>
<dbReference type="GO" id="GO:0004930">
    <property type="term" value="F:G protein-coupled receptor activity"/>
    <property type="evidence" value="ECO:0007669"/>
    <property type="project" value="UniProtKB-KW"/>
</dbReference>
<feature type="transmembrane region" description="Helical" evidence="13">
    <location>
        <begin position="12"/>
        <end position="32"/>
    </location>
</feature>
<reference evidence="14" key="2">
    <citation type="submission" date="2025-09" db="UniProtKB">
        <authorList>
            <consortium name="Ensembl"/>
        </authorList>
    </citation>
    <scope>IDENTIFICATION</scope>
</reference>
<dbReference type="InterPro" id="IPR007960">
    <property type="entry name" value="TAS2R"/>
</dbReference>
<comment type="subcellular location">
    <subcellularLocation>
        <location evidence="1 12">Membrane</location>
        <topology evidence="1 12">Multi-pass membrane protein</topology>
    </subcellularLocation>
</comment>
<feature type="transmembrane region" description="Helical" evidence="13">
    <location>
        <begin position="250"/>
        <end position="269"/>
    </location>
</feature>
<dbReference type="Pfam" id="PF05296">
    <property type="entry name" value="TAS2R"/>
    <property type="match status" value="1"/>
</dbReference>
<feature type="transmembrane region" description="Helical" evidence="13">
    <location>
        <begin position="84"/>
        <end position="109"/>
    </location>
</feature>
<evidence type="ECO:0000256" key="4">
    <source>
        <dbReference type="ARBA" id="ARBA00022606"/>
    </source>
</evidence>
<dbReference type="Gene3D" id="1.20.1070.10">
    <property type="entry name" value="Rhodopsin 7-helix transmembrane proteins"/>
    <property type="match status" value="1"/>
</dbReference>
<dbReference type="GeneTree" id="ENSGT01150000286961"/>
<evidence type="ECO:0000256" key="7">
    <source>
        <dbReference type="ARBA" id="ARBA00023040"/>
    </source>
</evidence>
<proteinExistence type="inferred from homology"/>
<evidence type="ECO:0000256" key="3">
    <source>
        <dbReference type="ARBA" id="ARBA00022480"/>
    </source>
</evidence>
<dbReference type="PANTHER" id="PTHR11394">
    <property type="entry name" value="TASTE RECEPTOR TYPE 2"/>
    <property type="match status" value="1"/>
</dbReference>
<evidence type="ECO:0000313" key="14">
    <source>
        <dbReference type="Ensembl" id="ENSLLEP00000013390.1"/>
    </source>
</evidence>
<keyword evidence="8 12" id="KW-0472">Membrane</keyword>
<keyword evidence="15" id="KW-1185">Reference proteome</keyword>
<evidence type="ECO:0000256" key="2">
    <source>
        <dbReference type="ARBA" id="ARBA00007376"/>
    </source>
</evidence>
<dbReference type="Ensembl" id="ENSLLET00000013908.1">
    <property type="protein sequence ID" value="ENSLLEP00000013390.1"/>
    <property type="gene ID" value="ENSLLEG00000008468.1"/>
</dbReference>
<feature type="transmembrane region" description="Helical" evidence="13">
    <location>
        <begin position="52"/>
        <end position="72"/>
    </location>
</feature>
<name>A0A8C5MKD5_9ANUR</name>
<accession>A0A8C5MKD5</accession>
<dbReference type="GO" id="GO:0016020">
    <property type="term" value="C:membrane"/>
    <property type="evidence" value="ECO:0007669"/>
    <property type="project" value="UniProtKB-SubCell"/>
</dbReference>
<protein>
    <recommendedName>
        <fullName evidence="12">Taste receptor type 2</fullName>
    </recommendedName>
</protein>
<dbReference type="AlphaFoldDB" id="A0A8C5MKD5"/>
<dbReference type="OrthoDB" id="8876749at2759"/>
<evidence type="ECO:0000256" key="8">
    <source>
        <dbReference type="ARBA" id="ARBA00023136"/>
    </source>
</evidence>
<dbReference type="GO" id="GO:0033038">
    <property type="term" value="F:bitter taste receptor activity"/>
    <property type="evidence" value="ECO:0007669"/>
    <property type="project" value="InterPro"/>
</dbReference>
<dbReference type="SUPFAM" id="SSF81321">
    <property type="entry name" value="Family A G protein-coupled receptor-like"/>
    <property type="match status" value="1"/>
</dbReference>
<evidence type="ECO:0000256" key="9">
    <source>
        <dbReference type="ARBA" id="ARBA00023170"/>
    </source>
</evidence>
<keyword evidence="9 12" id="KW-0675">Receptor</keyword>
<evidence type="ECO:0000256" key="11">
    <source>
        <dbReference type="RuleBase" id="RU004423"/>
    </source>
</evidence>
<keyword evidence="5 12" id="KW-0812">Transmembrane</keyword>
<feature type="transmembrane region" description="Helical" evidence="13">
    <location>
        <begin position="178"/>
        <end position="204"/>
    </location>
</feature>
<feature type="transmembrane region" description="Helical" evidence="13">
    <location>
        <begin position="130"/>
        <end position="150"/>
    </location>
</feature>
<sequence>MASTKEWSLIYLAMLIFTCTAGIMVNLFIVAVDFPNWLRGRKIKTCEKVQCVLALSRICYLCISLIRVFIAISGKGNQFPLNDILTFIHISNNYTGLWYLTLLSVLFFMKIVDCKHALFLRLKAVMSRKLMYFIAGVTLISVCSSPMRVWGVKGLFEHSQQHNLTNVACKPDFDVSNIYAAAVGNCGPFIIYSVSSITLVTSLSRHVRQMRSGDTNLSSRNLDRYYIAVKSLTVCLLIYALHVAANVLAVVYFSCLGISGFFVLLNLFPNLHSVCMIYRNPKLRQQFPERMQAAANCFYQRRH</sequence>